<keyword evidence="3 5" id="KW-0346">Stress response</keyword>
<dbReference type="HAMAP" id="MF_00081">
    <property type="entry name" value="HrcA"/>
    <property type="match status" value="1"/>
</dbReference>
<dbReference type="NCBIfam" id="TIGR00331">
    <property type="entry name" value="hrcA"/>
    <property type="match status" value="1"/>
</dbReference>
<protein>
    <recommendedName>
        <fullName evidence="5">Heat-inducible transcription repressor HrcA</fullName>
    </recommendedName>
</protein>
<evidence type="ECO:0000259" key="6">
    <source>
        <dbReference type="Pfam" id="PF01628"/>
    </source>
</evidence>
<dbReference type="Gene3D" id="3.30.450.40">
    <property type="match status" value="1"/>
</dbReference>
<dbReference type="InterPro" id="IPR021153">
    <property type="entry name" value="HrcA_C"/>
</dbReference>
<keyword evidence="4 5" id="KW-0804">Transcription</keyword>
<dbReference type="PANTHER" id="PTHR34824">
    <property type="entry name" value="HEAT-INDUCIBLE TRANSCRIPTION REPRESSOR HRCA"/>
    <property type="match status" value="1"/>
</dbReference>
<dbReference type="PIRSF" id="PIRSF005485">
    <property type="entry name" value="HrcA"/>
    <property type="match status" value="1"/>
</dbReference>
<dbReference type="SUPFAM" id="SSF55781">
    <property type="entry name" value="GAF domain-like"/>
    <property type="match status" value="1"/>
</dbReference>
<accession>A0ABZ2D607</accession>
<dbReference type="EMBL" id="CP144918">
    <property type="protein sequence ID" value="WWA47237.1"/>
    <property type="molecule type" value="Genomic_DNA"/>
</dbReference>
<evidence type="ECO:0000256" key="4">
    <source>
        <dbReference type="ARBA" id="ARBA00023163"/>
    </source>
</evidence>
<keyword evidence="8" id="KW-1185">Reference proteome</keyword>
<evidence type="ECO:0000256" key="1">
    <source>
        <dbReference type="ARBA" id="ARBA00022491"/>
    </source>
</evidence>
<reference evidence="7 8" key="1">
    <citation type="submission" date="2024-02" db="EMBL/GenBank/DDBJ databases">
        <title>The whole genome sequence of five bacterial samples isolated from Abu Dhabi Sabkha-shore region.</title>
        <authorList>
            <person name="Sudalaimuthuasari N."/>
            <person name="Sarfraz B."/>
            <person name="Tuyisabe J.D."/>
            <person name="Mugisha Ntwali L.D.M."/>
            <person name="Ali A.I.A.A."/>
            <person name="Almansoori S.Z.A."/>
            <person name="Alajami H.S.A."/>
            <person name="Almeqbaali A.A.S."/>
            <person name="Kundu B."/>
            <person name="Saeed E.E."/>
            <person name="Sukumarinath V."/>
            <person name="Mishra A.K."/>
            <person name="Hazzouri K.M."/>
            <person name="Almaskari R."/>
            <person name="Sharma A.K."/>
            <person name="Amiri K.M.A."/>
        </authorList>
    </citation>
    <scope>NUCLEOTIDE SEQUENCE [LARGE SCALE GENOMIC DNA]</scope>
    <source>
        <strain evidence="8">kcgeb_sd</strain>
    </source>
</reference>
<proteinExistence type="inferred from homology"/>
<comment type="function">
    <text evidence="5">Negative regulator of class I heat shock genes (grpE-dnaK-dnaJ and groELS operons). Prevents heat-shock induction of these operons.</text>
</comment>
<gene>
    <name evidence="5 7" type="primary">hrcA</name>
    <name evidence="7" type="ORF">V5F89_13385</name>
</gene>
<evidence type="ECO:0000313" key="8">
    <source>
        <dbReference type="Proteomes" id="UP001335183"/>
    </source>
</evidence>
<sequence length="347" mass="37046">MASPPVTELSERARAIFRLVVEGYLDSGQPVGSKTLAGDHGLNLSPASIRSVLADLEALGLLAAPHTSAGRMPTETGLRLFVDGMMQIAEPTRAERKEIERRLAEPGPIEQALEQTSAILSDISGAAGMVMVPRLEPRLAQLSLVNLGQGRVLAVLVGEDGAIENRVIEQSEGVSPQMLEQASNYITARLAGRTLPEAVAAMRAEIASGRSQLDEASSSLVERGLAVWSEDAAQRPVLIVRGQANLLDDAALSDLERVRSLLDDLENKQSVAELLESARQAEAMRIFIGSENRLFALSGSSVVASPYRDREGRVVGVLGVIGPTRLNYARVVPMVDFTARSLGKLIG</sequence>
<dbReference type="Pfam" id="PF01628">
    <property type="entry name" value="HrcA"/>
    <property type="match status" value="1"/>
</dbReference>
<dbReference type="PANTHER" id="PTHR34824:SF1">
    <property type="entry name" value="HEAT-INDUCIBLE TRANSCRIPTION REPRESSOR HRCA"/>
    <property type="match status" value="1"/>
</dbReference>
<comment type="similarity">
    <text evidence="5">Belongs to the HrcA family.</text>
</comment>
<evidence type="ECO:0000256" key="2">
    <source>
        <dbReference type="ARBA" id="ARBA00023015"/>
    </source>
</evidence>
<dbReference type="RefSeq" id="WP_338446128.1">
    <property type="nucleotide sequence ID" value="NZ_CP144918.1"/>
</dbReference>
<evidence type="ECO:0000256" key="3">
    <source>
        <dbReference type="ARBA" id="ARBA00023016"/>
    </source>
</evidence>
<evidence type="ECO:0000313" key="7">
    <source>
        <dbReference type="EMBL" id="WWA47237.1"/>
    </source>
</evidence>
<dbReference type="Proteomes" id="UP001335183">
    <property type="component" value="Chromosome"/>
</dbReference>
<feature type="domain" description="Heat-inducible transcription repressor HrcA C-terminal" evidence="6">
    <location>
        <begin position="110"/>
        <end position="332"/>
    </location>
</feature>
<dbReference type="SUPFAM" id="SSF46785">
    <property type="entry name" value="Winged helix' DNA-binding domain"/>
    <property type="match status" value="1"/>
</dbReference>
<evidence type="ECO:0000256" key="5">
    <source>
        <dbReference type="HAMAP-Rule" id="MF_00081"/>
    </source>
</evidence>
<dbReference type="InterPro" id="IPR036388">
    <property type="entry name" value="WH-like_DNA-bd_sf"/>
</dbReference>
<organism evidence="7 8">
    <name type="scientific">Pelagerythrobacter marensis</name>
    <dbReference type="NCBI Taxonomy" id="543877"/>
    <lineage>
        <taxon>Bacteria</taxon>
        <taxon>Pseudomonadati</taxon>
        <taxon>Pseudomonadota</taxon>
        <taxon>Alphaproteobacteria</taxon>
        <taxon>Sphingomonadales</taxon>
        <taxon>Erythrobacteraceae</taxon>
        <taxon>Pelagerythrobacter</taxon>
    </lineage>
</organism>
<dbReference type="InterPro" id="IPR002571">
    <property type="entry name" value="HrcA"/>
</dbReference>
<dbReference type="InterPro" id="IPR036390">
    <property type="entry name" value="WH_DNA-bd_sf"/>
</dbReference>
<dbReference type="Gene3D" id="3.30.390.60">
    <property type="entry name" value="Heat-inducible transcription repressor hrca homolog, domain 3"/>
    <property type="match status" value="1"/>
</dbReference>
<dbReference type="Gene3D" id="1.10.10.10">
    <property type="entry name" value="Winged helix-like DNA-binding domain superfamily/Winged helix DNA-binding domain"/>
    <property type="match status" value="1"/>
</dbReference>
<keyword evidence="1 5" id="KW-0678">Repressor</keyword>
<dbReference type="InterPro" id="IPR029016">
    <property type="entry name" value="GAF-like_dom_sf"/>
</dbReference>
<dbReference type="InterPro" id="IPR023120">
    <property type="entry name" value="WHTH_transcript_rep_HrcA_IDD"/>
</dbReference>
<keyword evidence="2 5" id="KW-0805">Transcription regulation</keyword>
<name>A0ABZ2D607_9SPHN</name>